<dbReference type="AlphaFoldDB" id="A0A200QWR1"/>
<dbReference type="OMA" id="QFLFSET"/>
<dbReference type="InParanoid" id="A0A200QWR1"/>
<organism evidence="5 6">
    <name type="scientific">Macleaya cordata</name>
    <name type="common">Five-seeded plume-poppy</name>
    <name type="synonym">Bocconia cordata</name>
    <dbReference type="NCBI Taxonomy" id="56857"/>
    <lineage>
        <taxon>Eukaryota</taxon>
        <taxon>Viridiplantae</taxon>
        <taxon>Streptophyta</taxon>
        <taxon>Embryophyta</taxon>
        <taxon>Tracheophyta</taxon>
        <taxon>Spermatophyta</taxon>
        <taxon>Magnoliopsida</taxon>
        <taxon>Ranunculales</taxon>
        <taxon>Papaveraceae</taxon>
        <taxon>Papaveroideae</taxon>
        <taxon>Macleaya</taxon>
    </lineage>
</organism>
<evidence type="ECO:0000313" key="6">
    <source>
        <dbReference type="Proteomes" id="UP000195402"/>
    </source>
</evidence>
<dbReference type="Gene3D" id="4.10.280.10">
    <property type="entry name" value="Helix-loop-helix DNA-binding domain"/>
    <property type="match status" value="1"/>
</dbReference>
<dbReference type="GO" id="GO:0000981">
    <property type="term" value="F:DNA-binding transcription factor activity, RNA polymerase II-specific"/>
    <property type="evidence" value="ECO:0007669"/>
    <property type="project" value="TreeGrafter"/>
</dbReference>
<dbReference type="EMBL" id="MVGT01000940">
    <property type="protein sequence ID" value="OVA14913.1"/>
    <property type="molecule type" value="Genomic_DNA"/>
</dbReference>
<dbReference type="InterPro" id="IPR036638">
    <property type="entry name" value="HLH_DNA-bd_sf"/>
</dbReference>
<dbReference type="STRING" id="56857.A0A200QWR1"/>
<dbReference type="InterPro" id="IPR011598">
    <property type="entry name" value="bHLH_dom"/>
</dbReference>
<comment type="caution">
    <text evidence="5">The sequence shown here is derived from an EMBL/GenBank/DDBJ whole genome shotgun (WGS) entry which is preliminary data.</text>
</comment>
<proteinExistence type="predicted"/>
<dbReference type="InterPro" id="IPR015660">
    <property type="entry name" value="MASH1/Ascl1a-like"/>
</dbReference>
<reference evidence="5 6" key="1">
    <citation type="journal article" date="2017" name="Mol. Plant">
        <title>The Genome of Medicinal Plant Macleaya cordata Provides New Insights into Benzylisoquinoline Alkaloids Metabolism.</title>
        <authorList>
            <person name="Liu X."/>
            <person name="Liu Y."/>
            <person name="Huang P."/>
            <person name="Ma Y."/>
            <person name="Qing Z."/>
            <person name="Tang Q."/>
            <person name="Cao H."/>
            <person name="Cheng P."/>
            <person name="Zheng Y."/>
            <person name="Yuan Z."/>
            <person name="Zhou Y."/>
            <person name="Liu J."/>
            <person name="Tang Z."/>
            <person name="Zhuo Y."/>
            <person name="Zhang Y."/>
            <person name="Yu L."/>
            <person name="Huang J."/>
            <person name="Yang P."/>
            <person name="Peng Q."/>
            <person name="Zhang J."/>
            <person name="Jiang W."/>
            <person name="Zhang Z."/>
            <person name="Lin K."/>
            <person name="Ro D.K."/>
            <person name="Chen X."/>
            <person name="Xiong X."/>
            <person name="Shang Y."/>
            <person name="Huang S."/>
            <person name="Zeng J."/>
        </authorList>
    </citation>
    <scope>NUCLEOTIDE SEQUENCE [LARGE SCALE GENOMIC DNA]</scope>
    <source>
        <strain evidence="6">cv. BLH2017</strain>
        <tissue evidence="5">Root</tissue>
    </source>
</reference>
<gene>
    <name evidence="5" type="ORF">BVC80_8951g12</name>
</gene>
<sequence length="172" mass="19801">MEKQDGFSKSDRKTIEKNRRNQMKILCSNLTSLLPVDQDSKDIMPLSDQLDEAANYIKKLENKLEKMKEKKEHLKGIEKINRRMSTTGIIVGIRPPQIEIHTIGSILEVVLISEIDYSSSMFYDIIRLLHNEGAEVMNASFYVMNDKTFHTIYSEVGESAARISSRLKQFCQ</sequence>
<protein>
    <submittedName>
        <fullName evidence="5">Myc-type</fullName>
    </submittedName>
</protein>
<dbReference type="GO" id="GO:0000977">
    <property type="term" value="F:RNA polymerase II transcription regulatory region sequence-specific DNA binding"/>
    <property type="evidence" value="ECO:0007669"/>
    <property type="project" value="TreeGrafter"/>
</dbReference>
<dbReference type="SUPFAM" id="SSF47459">
    <property type="entry name" value="HLH, helix-loop-helix DNA-binding domain"/>
    <property type="match status" value="1"/>
</dbReference>
<evidence type="ECO:0000313" key="5">
    <source>
        <dbReference type="EMBL" id="OVA14913.1"/>
    </source>
</evidence>
<keyword evidence="1" id="KW-0805">Transcription regulation</keyword>
<accession>A0A200QWR1</accession>
<feature type="coiled-coil region" evidence="3">
    <location>
        <begin position="50"/>
        <end position="80"/>
    </location>
</feature>
<name>A0A200QWR1_MACCD</name>
<evidence type="ECO:0000256" key="3">
    <source>
        <dbReference type="SAM" id="Coils"/>
    </source>
</evidence>
<dbReference type="GO" id="GO:0046983">
    <property type="term" value="F:protein dimerization activity"/>
    <property type="evidence" value="ECO:0007669"/>
    <property type="project" value="InterPro"/>
</dbReference>
<dbReference type="FunCoup" id="A0A200QWR1">
    <property type="interactions" value="134"/>
</dbReference>
<keyword evidence="2" id="KW-0804">Transcription</keyword>
<evidence type="ECO:0000256" key="1">
    <source>
        <dbReference type="ARBA" id="ARBA00023015"/>
    </source>
</evidence>
<evidence type="ECO:0000256" key="2">
    <source>
        <dbReference type="ARBA" id="ARBA00023163"/>
    </source>
</evidence>
<keyword evidence="3" id="KW-0175">Coiled coil</keyword>
<feature type="domain" description="BHLH" evidence="4">
    <location>
        <begin position="7"/>
        <end position="60"/>
    </location>
</feature>
<dbReference type="PROSITE" id="PS50888">
    <property type="entry name" value="BHLH"/>
    <property type="match status" value="1"/>
</dbReference>
<dbReference type="GO" id="GO:0090575">
    <property type="term" value="C:RNA polymerase II transcription regulator complex"/>
    <property type="evidence" value="ECO:0007669"/>
    <property type="project" value="TreeGrafter"/>
</dbReference>
<dbReference type="Proteomes" id="UP000195402">
    <property type="component" value="Unassembled WGS sequence"/>
</dbReference>
<dbReference type="OrthoDB" id="752507at2759"/>
<keyword evidence="6" id="KW-1185">Reference proteome</keyword>
<dbReference type="PANTHER" id="PTHR13935">
    <property type="entry name" value="ACHAETE-SCUTE TRANSCRIPTION FACTOR-RELATED"/>
    <property type="match status" value="1"/>
</dbReference>
<dbReference type="PANTHER" id="PTHR13935:SF90">
    <property type="entry name" value="TRANSCRIPTION FACTOR BHLH162"/>
    <property type="match status" value="1"/>
</dbReference>
<evidence type="ECO:0000259" key="4">
    <source>
        <dbReference type="PROSITE" id="PS50888"/>
    </source>
</evidence>
<dbReference type="Pfam" id="PF00010">
    <property type="entry name" value="HLH"/>
    <property type="match status" value="1"/>
</dbReference>